<dbReference type="Proteomes" id="UP000799423">
    <property type="component" value="Unassembled WGS sequence"/>
</dbReference>
<gene>
    <name evidence="1" type="ORF">T440DRAFT_162743</name>
</gene>
<dbReference type="EMBL" id="MU006290">
    <property type="protein sequence ID" value="KAF2855775.1"/>
    <property type="molecule type" value="Genomic_DNA"/>
</dbReference>
<evidence type="ECO:0000313" key="1">
    <source>
        <dbReference type="EMBL" id="KAF2855775.1"/>
    </source>
</evidence>
<proteinExistence type="predicted"/>
<name>A0A6A7BMM8_9PLEO</name>
<dbReference type="OrthoDB" id="3734023at2759"/>
<evidence type="ECO:0000313" key="2">
    <source>
        <dbReference type="Proteomes" id="UP000799423"/>
    </source>
</evidence>
<accession>A0A6A7BMM8</accession>
<dbReference type="AlphaFoldDB" id="A0A6A7BMM8"/>
<protein>
    <submittedName>
        <fullName evidence="1">Uncharacterized protein</fullName>
    </submittedName>
</protein>
<keyword evidence="2" id="KW-1185">Reference proteome</keyword>
<organism evidence="1 2">
    <name type="scientific">Plenodomus tracheiphilus IPT5</name>
    <dbReference type="NCBI Taxonomy" id="1408161"/>
    <lineage>
        <taxon>Eukaryota</taxon>
        <taxon>Fungi</taxon>
        <taxon>Dikarya</taxon>
        <taxon>Ascomycota</taxon>
        <taxon>Pezizomycotina</taxon>
        <taxon>Dothideomycetes</taxon>
        <taxon>Pleosporomycetidae</taxon>
        <taxon>Pleosporales</taxon>
        <taxon>Pleosporineae</taxon>
        <taxon>Leptosphaeriaceae</taxon>
        <taxon>Plenodomus</taxon>
    </lineage>
</organism>
<reference evidence="1" key="1">
    <citation type="submission" date="2020-01" db="EMBL/GenBank/DDBJ databases">
        <authorList>
            <consortium name="DOE Joint Genome Institute"/>
            <person name="Haridas S."/>
            <person name="Albert R."/>
            <person name="Binder M."/>
            <person name="Bloem J."/>
            <person name="Labutti K."/>
            <person name="Salamov A."/>
            <person name="Andreopoulos B."/>
            <person name="Baker S.E."/>
            <person name="Barry K."/>
            <person name="Bills G."/>
            <person name="Bluhm B.H."/>
            <person name="Cannon C."/>
            <person name="Castanera R."/>
            <person name="Culley D.E."/>
            <person name="Daum C."/>
            <person name="Ezra D."/>
            <person name="Gonzalez J.B."/>
            <person name="Henrissat B."/>
            <person name="Kuo A."/>
            <person name="Liang C."/>
            <person name="Lipzen A."/>
            <person name="Lutzoni F."/>
            <person name="Magnuson J."/>
            <person name="Mondo S."/>
            <person name="Nolan M."/>
            <person name="Ohm R."/>
            <person name="Pangilinan J."/>
            <person name="Park H.-J."/>
            <person name="Ramirez L."/>
            <person name="Alfaro M."/>
            <person name="Sun H."/>
            <person name="Tritt A."/>
            <person name="Yoshinaga Y."/>
            <person name="Zwiers L.-H."/>
            <person name="Turgeon B.G."/>
            <person name="Goodwin S.B."/>
            <person name="Spatafora J.W."/>
            <person name="Crous P.W."/>
            <person name="Grigoriev I.V."/>
        </authorList>
    </citation>
    <scope>NUCLEOTIDE SEQUENCE</scope>
    <source>
        <strain evidence="1">IPT5</strain>
    </source>
</reference>
<sequence>MAVRLVPNAESFNYFTNDLLRLPRELRDLIYTELCYGKSVYEMSDSIIEPTITSPRLRQELLETFFSVTTCSIHHANFLAVLNEIVQRVNGWTFPVPSNIWGAQAAYKPYIRRLEVNAMETELKETELLRLERECTIHRPEVRAEWAELLGCTSLQHLTIMWDKTSPTQFHWASFSPILYELRDRLPGLEIRFSVGYDTMLEEAWGDTVYDDGTTIHYYPKYELCYGVTVTNLVEPPSEEDRVYVERYCQRKLEVKGRHAIEGLLTEEPEQRRLLIPHYVVKEAALARVLMEEHYQVYKICRDMQANGGTLKW</sequence>